<dbReference type="RefSeq" id="WP_172354937.1">
    <property type="nucleotide sequence ID" value="NZ_CP053661.1"/>
</dbReference>
<keyword evidence="1" id="KW-0732">Signal</keyword>
<organism evidence="4 5">
    <name type="scientific">Thermoleptolyngbya sichuanensis A183</name>
    <dbReference type="NCBI Taxonomy" id="2737172"/>
    <lineage>
        <taxon>Bacteria</taxon>
        <taxon>Bacillati</taxon>
        <taxon>Cyanobacteriota</taxon>
        <taxon>Cyanophyceae</taxon>
        <taxon>Oculatellales</taxon>
        <taxon>Oculatellaceae</taxon>
        <taxon>Thermoleptolyngbya</taxon>
        <taxon>Thermoleptolyngbya sichuanensis</taxon>
    </lineage>
</organism>
<evidence type="ECO:0008006" key="6">
    <source>
        <dbReference type="Google" id="ProtNLM"/>
    </source>
</evidence>
<dbReference type="Pfam" id="PF13229">
    <property type="entry name" value="Beta_helix"/>
    <property type="match status" value="1"/>
</dbReference>
<sequence length="835" mass="89781">MKCFPLKLVSCGLLLEILLSGFLNPSPIKAQEAPLPDTPTSDSAIDLAIPVRASAGYNTGGSGYEEAVNLEGFIPLHQSPGERITFLEPRLYLGEESNVGGSLLLGHRFYDADDNRIWGGYLAYDNRQTRRNTFHQLGLGLESLGAIWDFHFNAYLPIGDRRQVDREQEISSILNTSTRFQGNFLLLESLIEEQRLRTYEAAAGGFDLEAGARLAHWQGGDLRGYGGIYFYDPAGGDSTLGWRLRLDADVNPSLNFVLALQDDDLFGTNLLFSATLTFPRIRPRGPIGNPMLVQARLGEPILRARGIALDRQQEVERSTQQVTMPLMNPEEEQPYRFHHVILGRRPGGDGTFERPFGTVQAALNATRSDGNDVVYVDAGRRVNIPAFTIPDRVQVLSQGPVQLLGGLPFPGFPRTDVRLPFSPVLNYQDGVLVRLPLSGDGNFPVIRGGGPDLVRLGNRTVLAGFRLEDAAGSAIMGNGVRDVELRDNSIRNAGDRGIFLDNVTGSVVIFDHQLRNIAGGAGSGQGMLIRNTTDGTTQVTIARYRSSGQRVGIEMVVEGDRPASLTPEQTITLRNVVITDSRDQGLLVQANDVGNQQIDLRRGRILNSGGQGVLIQADNTGSQEVTLENVLIQGSSGAGVQVVGSVLDSLTTSAQEVYLRRNRIENNGGAGIDITANGLSAQEFGIGNNIIRNNGGPGIQAVANNRSFQEFVTDRANNSRGISDNEIVGNQQAGIRLTINNSATAIADIQDNRIADNLTAGNPDLTVTSTSNAADVCAVVNNNSSAAGIRLSNPAGGLFEVGDLPTVATRNTGTVEVLPGPPVFTNKPGAQSCFR</sequence>
<protein>
    <recommendedName>
        <fullName evidence="6">Right-handed parallel beta-helix repeat-containing protein</fullName>
    </recommendedName>
</protein>
<dbReference type="EMBL" id="CP053661">
    <property type="protein sequence ID" value="QKD82285.1"/>
    <property type="molecule type" value="Genomic_DNA"/>
</dbReference>
<dbReference type="Pfam" id="PF11924">
    <property type="entry name" value="IAT_beta"/>
    <property type="match status" value="1"/>
</dbReference>
<dbReference type="InterPro" id="IPR006626">
    <property type="entry name" value="PbH1"/>
</dbReference>
<dbReference type="Gene3D" id="2.160.20.10">
    <property type="entry name" value="Single-stranded right-handed beta-helix, Pectin lyase-like"/>
    <property type="match status" value="2"/>
</dbReference>
<dbReference type="AlphaFoldDB" id="A0A6M8BIK8"/>
<evidence type="ECO:0000259" key="3">
    <source>
        <dbReference type="Pfam" id="PF13229"/>
    </source>
</evidence>
<dbReference type="Gene3D" id="2.40.160.160">
    <property type="entry name" value="Inverse autotransporter, beta-domain"/>
    <property type="match status" value="1"/>
</dbReference>
<dbReference type="KEGG" id="theu:HPC62_08870"/>
<dbReference type="Proteomes" id="UP000505210">
    <property type="component" value="Chromosome"/>
</dbReference>
<evidence type="ECO:0000313" key="4">
    <source>
        <dbReference type="EMBL" id="QKD82285.1"/>
    </source>
</evidence>
<feature type="chain" id="PRO_5027090148" description="Right-handed parallel beta-helix repeat-containing protein" evidence="1">
    <location>
        <begin position="31"/>
        <end position="835"/>
    </location>
</feature>
<dbReference type="InterPro" id="IPR039448">
    <property type="entry name" value="Beta_helix"/>
</dbReference>
<dbReference type="InterPro" id="IPR011050">
    <property type="entry name" value="Pectin_lyase_fold/virulence"/>
</dbReference>
<dbReference type="InterPro" id="IPR024519">
    <property type="entry name" value="IAT_beta"/>
</dbReference>
<dbReference type="SUPFAM" id="SSF51126">
    <property type="entry name" value="Pectin lyase-like"/>
    <property type="match status" value="1"/>
</dbReference>
<dbReference type="InterPro" id="IPR012334">
    <property type="entry name" value="Pectin_lyas_fold"/>
</dbReference>
<feature type="signal peptide" evidence="1">
    <location>
        <begin position="1"/>
        <end position="30"/>
    </location>
</feature>
<proteinExistence type="predicted"/>
<feature type="domain" description="Right handed beta helix" evidence="3">
    <location>
        <begin position="567"/>
        <end position="706"/>
    </location>
</feature>
<keyword evidence="5" id="KW-1185">Reference proteome</keyword>
<accession>A0A6M8BIK8</accession>
<gene>
    <name evidence="4" type="ORF">HPC62_08870</name>
</gene>
<evidence type="ECO:0000259" key="2">
    <source>
        <dbReference type="Pfam" id="PF11924"/>
    </source>
</evidence>
<evidence type="ECO:0000256" key="1">
    <source>
        <dbReference type="SAM" id="SignalP"/>
    </source>
</evidence>
<feature type="domain" description="Inverse autotransporter beta-domain" evidence="2">
    <location>
        <begin position="101"/>
        <end position="217"/>
    </location>
</feature>
<name>A0A6M8BIK8_9CYAN</name>
<reference evidence="4 5" key="1">
    <citation type="submission" date="2020-05" db="EMBL/GenBank/DDBJ databases">
        <title>Complete genome sequence of of a novel Thermoleptolyngbya strain isolated from hot springs of Ganzi, Sichuan China.</title>
        <authorList>
            <person name="Tang J."/>
            <person name="Daroch M."/>
            <person name="Li L."/>
            <person name="Waleron K."/>
            <person name="Waleron M."/>
            <person name="Waleron M."/>
        </authorList>
    </citation>
    <scope>NUCLEOTIDE SEQUENCE [LARGE SCALE GENOMIC DNA]</scope>
    <source>
        <strain evidence="4 5">PKUAC-SCTA183</strain>
    </source>
</reference>
<dbReference type="InterPro" id="IPR038177">
    <property type="entry name" value="IAT_beta_sf"/>
</dbReference>
<evidence type="ECO:0000313" key="5">
    <source>
        <dbReference type="Proteomes" id="UP000505210"/>
    </source>
</evidence>
<dbReference type="SMART" id="SM00710">
    <property type="entry name" value="PbH1"/>
    <property type="match status" value="6"/>
</dbReference>